<organism evidence="3 4">
    <name type="scientific">Micromonospora violae</name>
    <dbReference type="NCBI Taxonomy" id="1278207"/>
    <lineage>
        <taxon>Bacteria</taxon>
        <taxon>Bacillati</taxon>
        <taxon>Actinomycetota</taxon>
        <taxon>Actinomycetes</taxon>
        <taxon>Micromonosporales</taxon>
        <taxon>Micromonosporaceae</taxon>
        <taxon>Micromonospora</taxon>
    </lineage>
</organism>
<evidence type="ECO:0000259" key="2">
    <source>
        <dbReference type="Pfam" id="PF19955"/>
    </source>
</evidence>
<keyword evidence="4" id="KW-1185">Reference proteome</keyword>
<feature type="compositionally biased region" description="Low complexity" evidence="1">
    <location>
        <begin position="129"/>
        <end position="153"/>
    </location>
</feature>
<dbReference type="InterPro" id="IPR045430">
    <property type="entry name" value="EAD1"/>
</dbReference>
<gene>
    <name evidence="3" type="ORF">EV382_2803</name>
</gene>
<accession>A0A4Q7UE88</accession>
<protein>
    <submittedName>
        <fullName evidence="3">Ubiquitin-protein ligase</fullName>
    </submittedName>
</protein>
<comment type="caution">
    <text evidence="3">The sequence shown here is derived from an EMBL/GenBank/DDBJ whole genome shotgun (WGS) entry which is preliminary data.</text>
</comment>
<dbReference type="InterPro" id="IPR016135">
    <property type="entry name" value="UBQ-conjugating_enzyme/RWD"/>
</dbReference>
<evidence type="ECO:0000313" key="3">
    <source>
        <dbReference type="EMBL" id="RZT79587.1"/>
    </source>
</evidence>
<dbReference type="SUPFAM" id="SSF54495">
    <property type="entry name" value="UBC-like"/>
    <property type="match status" value="1"/>
</dbReference>
<keyword evidence="3" id="KW-0436">Ligase</keyword>
<dbReference type="Proteomes" id="UP000293781">
    <property type="component" value="Unassembled WGS sequence"/>
</dbReference>
<dbReference type="CDD" id="cd00195">
    <property type="entry name" value="UBCc_UEV"/>
    <property type="match status" value="1"/>
</dbReference>
<dbReference type="EMBL" id="SHKK01000001">
    <property type="protein sequence ID" value="RZT79587.1"/>
    <property type="molecule type" value="Genomic_DNA"/>
</dbReference>
<evidence type="ECO:0000256" key="1">
    <source>
        <dbReference type="SAM" id="MobiDB-lite"/>
    </source>
</evidence>
<dbReference type="GO" id="GO:0016874">
    <property type="term" value="F:ligase activity"/>
    <property type="evidence" value="ECO:0007669"/>
    <property type="project" value="UniProtKB-KW"/>
</dbReference>
<reference evidence="3 4" key="1">
    <citation type="submission" date="2019-02" db="EMBL/GenBank/DDBJ databases">
        <title>Sequencing the genomes of 1000 actinobacteria strains.</title>
        <authorList>
            <person name="Klenk H.-P."/>
        </authorList>
    </citation>
    <scope>NUCLEOTIDE SEQUENCE [LARGE SCALE GENOMIC DNA]</scope>
    <source>
        <strain evidence="3 4">DSM 45888</strain>
    </source>
</reference>
<dbReference type="AlphaFoldDB" id="A0A4Q7UE88"/>
<dbReference type="Pfam" id="PF19955">
    <property type="entry name" value="EAD1"/>
    <property type="match status" value="1"/>
</dbReference>
<dbReference type="Gene3D" id="3.10.110.10">
    <property type="entry name" value="Ubiquitin Conjugating Enzyme"/>
    <property type="match status" value="1"/>
</dbReference>
<evidence type="ECO:0000313" key="4">
    <source>
        <dbReference type="Proteomes" id="UP000293781"/>
    </source>
</evidence>
<proteinExistence type="predicted"/>
<name>A0A4Q7UE88_9ACTN</name>
<sequence>MDEAEFLREPGGQPDPTESGVEIPLNEGEREDLLREIAEAFSDEAGAGSVLNLIGFPRAQRPNFAAHTPNQYWALIGQQLRLGVVHNPNRRLIEAALRVYAYNPVFRGLAVRYGLIATGGQPASPPAADPAASEATSAPAETAPESSSATEPATCHVIVRASSEDDRAEATKALQQLGLDPEDVWATAHAVSFRVNTAEVSALRRLLDRTDIGWTVVPPTARDYLIGELFVDGPDGRRFRLVDAPAQQTVGNVAQEVVNQYGISFADRARPTVVDHVEVDGKGRRLDPEQTLHDAGVSERSYLRVGFQATAGAVNPLIRQDALSRARNEILEAAESRPDMVVGAAPITLPTEYQIEFQQPSFGPPDVAGGEPRPQSDHVVLIRLRPDFPEIAPVAYWLTPIFHPNIYPNYDSDAARERPYQRGLVCLGELAEAYTPGLHFGKLLETLIDMVAFRNYAVFQPSGDVGPDGRPELLGDFYDAAAARWVLANQNLIVAMGGRPVRPDRPAKTAYRNVIEAL</sequence>
<feature type="domain" description="Effector-associated" evidence="2">
    <location>
        <begin position="25"/>
        <end position="113"/>
    </location>
</feature>
<feature type="region of interest" description="Disordered" evidence="1">
    <location>
        <begin position="1"/>
        <end position="23"/>
    </location>
</feature>
<feature type="region of interest" description="Disordered" evidence="1">
    <location>
        <begin position="120"/>
        <end position="153"/>
    </location>
</feature>